<dbReference type="AlphaFoldDB" id="A0A117NTR1"/>
<comment type="caution">
    <text evidence="6">The sequence shown here is derived from an EMBL/GenBank/DDBJ whole genome shotgun (WGS) entry which is preliminary data.</text>
</comment>
<evidence type="ECO:0000256" key="1">
    <source>
        <dbReference type="ARBA" id="ARBA00023015"/>
    </source>
</evidence>
<accession>A0A117NTR1</accession>
<dbReference type="InterPro" id="IPR036271">
    <property type="entry name" value="Tet_transcr_reg_TetR-rel_C_sf"/>
</dbReference>
<keyword evidence="1" id="KW-0805">Transcription regulation</keyword>
<evidence type="ECO:0000256" key="4">
    <source>
        <dbReference type="PROSITE-ProRule" id="PRU00335"/>
    </source>
</evidence>
<dbReference type="InterPro" id="IPR050109">
    <property type="entry name" value="HTH-type_TetR-like_transc_reg"/>
</dbReference>
<protein>
    <submittedName>
        <fullName evidence="6">TetR family transcriptional regulator</fullName>
    </submittedName>
</protein>
<dbReference type="SUPFAM" id="SSF48498">
    <property type="entry name" value="Tetracyclin repressor-like, C-terminal domain"/>
    <property type="match status" value="1"/>
</dbReference>
<keyword evidence="3" id="KW-0804">Transcription</keyword>
<dbReference type="Pfam" id="PF00440">
    <property type="entry name" value="TetR_N"/>
    <property type="match status" value="1"/>
</dbReference>
<gene>
    <name evidence="6" type="ORF">AQI70_36345</name>
</gene>
<keyword evidence="2 4" id="KW-0238">DNA-binding</keyword>
<sequence>MPKLWNETIDAHRQAVREAILDTTTELVEGGGLRSVTMSQIAEKTGIGRATLYKYFSDVEAVLLAWHERHIQGHLHHLAKVADQPGTAVERLGAVLAAYAEIARRRHGGELAAVLHQGEHVSHAEHHLAQLIQGLIAEAADSGDLRKDVPPVELTQYCLHALTAAAGLPSTSAVGRLVDVTLHGLRPNA</sequence>
<dbReference type="InterPro" id="IPR049445">
    <property type="entry name" value="TetR_SbtR-like_C"/>
</dbReference>
<dbReference type="EMBL" id="LMWJ01000037">
    <property type="protein sequence ID" value="KUM67271.1"/>
    <property type="molecule type" value="Genomic_DNA"/>
</dbReference>
<evidence type="ECO:0000313" key="6">
    <source>
        <dbReference type="EMBL" id="KUM67271.1"/>
    </source>
</evidence>
<organism evidence="6 7">
    <name type="scientific">Streptomyces curacoi</name>
    <dbReference type="NCBI Taxonomy" id="146536"/>
    <lineage>
        <taxon>Bacteria</taxon>
        <taxon>Bacillati</taxon>
        <taxon>Actinomycetota</taxon>
        <taxon>Actinomycetes</taxon>
        <taxon>Kitasatosporales</taxon>
        <taxon>Streptomycetaceae</taxon>
        <taxon>Streptomyces</taxon>
    </lineage>
</organism>
<dbReference type="PANTHER" id="PTHR30055:SF234">
    <property type="entry name" value="HTH-TYPE TRANSCRIPTIONAL REGULATOR BETI"/>
    <property type="match status" value="1"/>
</dbReference>
<evidence type="ECO:0000256" key="2">
    <source>
        <dbReference type="ARBA" id="ARBA00023125"/>
    </source>
</evidence>
<dbReference type="Pfam" id="PF21597">
    <property type="entry name" value="TetR_C_43"/>
    <property type="match status" value="1"/>
</dbReference>
<dbReference type="RefSeq" id="WP_062156721.1">
    <property type="nucleotide sequence ID" value="NZ_KQ948001.1"/>
</dbReference>
<dbReference type="PANTHER" id="PTHR30055">
    <property type="entry name" value="HTH-TYPE TRANSCRIPTIONAL REGULATOR RUTR"/>
    <property type="match status" value="1"/>
</dbReference>
<keyword evidence="7" id="KW-1185">Reference proteome</keyword>
<dbReference type="PROSITE" id="PS50977">
    <property type="entry name" value="HTH_TETR_2"/>
    <property type="match status" value="1"/>
</dbReference>
<dbReference type="InterPro" id="IPR001647">
    <property type="entry name" value="HTH_TetR"/>
</dbReference>
<dbReference type="SUPFAM" id="SSF46689">
    <property type="entry name" value="Homeodomain-like"/>
    <property type="match status" value="1"/>
</dbReference>
<feature type="DNA-binding region" description="H-T-H motif" evidence="4">
    <location>
        <begin position="37"/>
        <end position="56"/>
    </location>
</feature>
<dbReference type="GO" id="GO:0000976">
    <property type="term" value="F:transcription cis-regulatory region binding"/>
    <property type="evidence" value="ECO:0007669"/>
    <property type="project" value="TreeGrafter"/>
</dbReference>
<name>A0A117NTR1_9ACTN</name>
<proteinExistence type="predicted"/>
<evidence type="ECO:0000259" key="5">
    <source>
        <dbReference type="PROSITE" id="PS50977"/>
    </source>
</evidence>
<feature type="domain" description="HTH tetR-type" evidence="5">
    <location>
        <begin position="14"/>
        <end position="74"/>
    </location>
</feature>
<dbReference type="Proteomes" id="UP000054024">
    <property type="component" value="Unassembled WGS sequence"/>
</dbReference>
<dbReference type="InterPro" id="IPR009057">
    <property type="entry name" value="Homeodomain-like_sf"/>
</dbReference>
<dbReference type="GO" id="GO:0003700">
    <property type="term" value="F:DNA-binding transcription factor activity"/>
    <property type="evidence" value="ECO:0007669"/>
    <property type="project" value="TreeGrafter"/>
</dbReference>
<evidence type="ECO:0000256" key="3">
    <source>
        <dbReference type="ARBA" id="ARBA00023163"/>
    </source>
</evidence>
<evidence type="ECO:0000313" key="7">
    <source>
        <dbReference type="Proteomes" id="UP000054024"/>
    </source>
</evidence>
<dbReference type="OrthoDB" id="4709704at2"/>
<dbReference type="PRINTS" id="PR00455">
    <property type="entry name" value="HTHTETR"/>
</dbReference>
<reference evidence="6 7" key="1">
    <citation type="submission" date="2015-10" db="EMBL/GenBank/DDBJ databases">
        <title>Draft genome sequence of Streptomyces curacoi DSM 40107, type strain for the species Streptomyces curacoi.</title>
        <authorList>
            <person name="Ruckert C."/>
            <person name="Winkler A."/>
            <person name="Kalinowski J."/>
            <person name="Kampfer P."/>
            <person name="Glaeser S."/>
        </authorList>
    </citation>
    <scope>NUCLEOTIDE SEQUENCE [LARGE SCALE GENOMIC DNA]</scope>
    <source>
        <strain evidence="6 7">DSM 40107</strain>
    </source>
</reference>
<dbReference type="Gene3D" id="1.10.357.10">
    <property type="entry name" value="Tetracycline Repressor, domain 2"/>
    <property type="match status" value="1"/>
</dbReference>